<proteinExistence type="predicted"/>
<gene>
    <name evidence="1" type="ORF">GCM10011335_37550</name>
</gene>
<protein>
    <submittedName>
        <fullName evidence="1">Uncharacterized protein</fullName>
    </submittedName>
</protein>
<keyword evidence="2" id="KW-1185">Reference proteome</keyword>
<evidence type="ECO:0000313" key="2">
    <source>
        <dbReference type="Proteomes" id="UP000613160"/>
    </source>
</evidence>
<evidence type="ECO:0000313" key="1">
    <source>
        <dbReference type="EMBL" id="GGD30999.1"/>
    </source>
</evidence>
<dbReference type="AlphaFoldDB" id="A0A916Y509"/>
<dbReference type="RefSeq" id="WP_188853576.1">
    <property type="nucleotide sequence ID" value="NZ_BMJJ01000009.1"/>
</dbReference>
<dbReference type="EMBL" id="BMJJ01000009">
    <property type="protein sequence ID" value="GGD30999.1"/>
    <property type="molecule type" value="Genomic_DNA"/>
</dbReference>
<sequence>MTVPVLARRRRFLGIPSGNQFWSAEDSKRAAELREKGLSVDGIAHAMGFNPSTVRQHLLMDGVSVRQVAAEAPEQEPKAPKDFVEFDGFIIRKKVVQVNQSTVDGFVTGQVPVSLSAGVEWRA</sequence>
<name>A0A916Y509_9HYPH</name>
<reference evidence="1" key="1">
    <citation type="journal article" date="2014" name="Int. J. Syst. Evol. Microbiol.">
        <title>Complete genome sequence of Corynebacterium casei LMG S-19264T (=DSM 44701T), isolated from a smear-ripened cheese.</title>
        <authorList>
            <consortium name="US DOE Joint Genome Institute (JGI-PGF)"/>
            <person name="Walter F."/>
            <person name="Albersmeier A."/>
            <person name="Kalinowski J."/>
            <person name="Ruckert C."/>
        </authorList>
    </citation>
    <scope>NUCLEOTIDE SEQUENCE</scope>
    <source>
        <strain evidence="1">CGMCC 1.15493</strain>
    </source>
</reference>
<accession>A0A916Y509</accession>
<comment type="caution">
    <text evidence="1">The sequence shown here is derived from an EMBL/GenBank/DDBJ whole genome shotgun (WGS) entry which is preliminary data.</text>
</comment>
<organism evidence="1 2">
    <name type="scientific">Aureimonas glaciei</name>
    <dbReference type="NCBI Taxonomy" id="1776957"/>
    <lineage>
        <taxon>Bacteria</taxon>
        <taxon>Pseudomonadati</taxon>
        <taxon>Pseudomonadota</taxon>
        <taxon>Alphaproteobacteria</taxon>
        <taxon>Hyphomicrobiales</taxon>
        <taxon>Aurantimonadaceae</taxon>
        <taxon>Aureimonas</taxon>
    </lineage>
</organism>
<dbReference type="Proteomes" id="UP000613160">
    <property type="component" value="Unassembled WGS sequence"/>
</dbReference>
<reference evidence="1" key="2">
    <citation type="submission" date="2020-09" db="EMBL/GenBank/DDBJ databases">
        <authorList>
            <person name="Sun Q."/>
            <person name="Zhou Y."/>
        </authorList>
    </citation>
    <scope>NUCLEOTIDE SEQUENCE</scope>
    <source>
        <strain evidence="1">CGMCC 1.15493</strain>
    </source>
</reference>